<gene>
    <name evidence="2" type="ORF">AS888_09150</name>
</gene>
<sequence length="64" mass="7740">MIGERQNSLNRVIQIKGEMKVLEAKLEQLKKELNMLRENCTHEFEKKDYIQKCIKCHLIESLHW</sequence>
<evidence type="ECO:0008006" key="4">
    <source>
        <dbReference type="Google" id="ProtNLM"/>
    </source>
</evidence>
<evidence type="ECO:0000313" key="3">
    <source>
        <dbReference type="Proteomes" id="UP000064189"/>
    </source>
</evidence>
<protein>
    <recommendedName>
        <fullName evidence="4">Serine protease</fullName>
    </recommendedName>
</protein>
<keyword evidence="3" id="KW-1185">Reference proteome</keyword>
<dbReference type="EMBL" id="LNNH01000046">
    <property type="protein sequence ID" value="KWW12535.1"/>
    <property type="molecule type" value="Genomic_DNA"/>
</dbReference>
<keyword evidence="1" id="KW-0175">Coiled coil</keyword>
<organism evidence="2 3">
    <name type="scientific">Peribacillus simplex</name>
    <dbReference type="NCBI Taxonomy" id="1478"/>
    <lineage>
        <taxon>Bacteria</taxon>
        <taxon>Bacillati</taxon>
        <taxon>Bacillota</taxon>
        <taxon>Bacilli</taxon>
        <taxon>Bacillales</taxon>
        <taxon>Bacillaceae</taxon>
        <taxon>Peribacillus</taxon>
    </lineage>
</organism>
<name>A0A109MTJ7_9BACI</name>
<comment type="caution">
    <text evidence="2">The sequence shown here is derived from an EMBL/GenBank/DDBJ whole genome shotgun (WGS) entry which is preliminary data.</text>
</comment>
<dbReference type="AlphaFoldDB" id="A0A109MTJ7"/>
<evidence type="ECO:0000256" key="1">
    <source>
        <dbReference type="SAM" id="Coils"/>
    </source>
</evidence>
<evidence type="ECO:0000313" key="2">
    <source>
        <dbReference type="EMBL" id="KWW12535.1"/>
    </source>
</evidence>
<dbReference type="Proteomes" id="UP000064189">
    <property type="component" value="Unassembled WGS sequence"/>
</dbReference>
<reference evidence="2 3" key="1">
    <citation type="submission" date="2015-11" db="EMBL/GenBank/DDBJ databases">
        <title>Genome Sequence of Bacillus simplex strain VanAntwerpen2.</title>
        <authorList>
            <person name="Couger M.B."/>
        </authorList>
    </citation>
    <scope>NUCLEOTIDE SEQUENCE [LARGE SCALE GENOMIC DNA]</scope>
    <source>
        <strain evidence="2 3">VanAntwerpen02</strain>
    </source>
</reference>
<proteinExistence type="predicted"/>
<feature type="coiled-coil region" evidence="1">
    <location>
        <begin position="12"/>
        <end position="46"/>
    </location>
</feature>
<accession>A0A109MTJ7</accession>
<dbReference type="RefSeq" id="WP_061143859.1">
    <property type="nucleotide sequence ID" value="NZ_LNNH01000046.1"/>
</dbReference>